<proteinExistence type="predicted"/>
<keyword evidence="2" id="KW-1185">Reference proteome</keyword>
<accession>A0A7J6WVM7</accession>
<protein>
    <submittedName>
        <fullName evidence="1">Uncharacterized protein</fullName>
    </submittedName>
</protein>
<evidence type="ECO:0000313" key="1">
    <source>
        <dbReference type="EMBL" id="KAF5200670.1"/>
    </source>
</evidence>
<gene>
    <name evidence="1" type="ORF">FRX31_009742</name>
</gene>
<dbReference type="EMBL" id="JABWDY010010427">
    <property type="protein sequence ID" value="KAF5200670.1"/>
    <property type="molecule type" value="Genomic_DNA"/>
</dbReference>
<dbReference type="AlphaFoldDB" id="A0A7J6WVM7"/>
<comment type="caution">
    <text evidence="1">The sequence shown here is derived from an EMBL/GenBank/DDBJ whole genome shotgun (WGS) entry which is preliminary data.</text>
</comment>
<name>A0A7J6WVM7_THATH</name>
<organism evidence="1 2">
    <name type="scientific">Thalictrum thalictroides</name>
    <name type="common">Rue-anemone</name>
    <name type="synonym">Anemone thalictroides</name>
    <dbReference type="NCBI Taxonomy" id="46969"/>
    <lineage>
        <taxon>Eukaryota</taxon>
        <taxon>Viridiplantae</taxon>
        <taxon>Streptophyta</taxon>
        <taxon>Embryophyta</taxon>
        <taxon>Tracheophyta</taxon>
        <taxon>Spermatophyta</taxon>
        <taxon>Magnoliopsida</taxon>
        <taxon>Ranunculales</taxon>
        <taxon>Ranunculaceae</taxon>
        <taxon>Thalictroideae</taxon>
        <taxon>Thalictrum</taxon>
    </lineage>
</organism>
<sequence>MKLRMVHKTVVRRNCKAQAIWVRRAGSTLFYVSEPWTLSRNRSKCTLGCIEPYNEDSGGCPLLLGSSLH</sequence>
<dbReference type="Proteomes" id="UP000554482">
    <property type="component" value="Unassembled WGS sequence"/>
</dbReference>
<reference evidence="1 2" key="1">
    <citation type="submission" date="2020-06" db="EMBL/GenBank/DDBJ databases">
        <title>Transcriptomic and genomic resources for Thalictrum thalictroides and T. hernandezii: Facilitating candidate gene discovery in an emerging model plant lineage.</title>
        <authorList>
            <person name="Arias T."/>
            <person name="Riano-Pachon D.M."/>
            <person name="Di Stilio V.S."/>
        </authorList>
    </citation>
    <scope>NUCLEOTIDE SEQUENCE [LARGE SCALE GENOMIC DNA]</scope>
    <source>
        <strain evidence="2">cv. WT478/WT964</strain>
        <tissue evidence="1">Leaves</tissue>
    </source>
</reference>
<evidence type="ECO:0000313" key="2">
    <source>
        <dbReference type="Proteomes" id="UP000554482"/>
    </source>
</evidence>